<dbReference type="PROSITE" id="PS51257">
    <property type="entry name" value="PROKAR_LIPOPROTEIN"/>
    <property type="match status" value="1"/>
</dbReference>
<feature type="domain" description="Glycoside hydrolase family 5" evidence="10">
    <location>
        <begin position="43"/>
        <end position="402"/>
    </location>
</feature>
<protein>
    <recommendedName>
        <fullName evidence="4">mannan endo-1,4-beta-mannosidase</fullName>
        <ecNumber evidence="4">3.2.1.78</ecNumber>
    </recommendedName>
</protein>
<evidence type="ECO:0000313" key="12">
    <source>
        <dbReference type="Proteomes" id="UP000708148"/>
    </source>
</evidence>
<evidence type="ECO:0000256" key="2">
    <source>
        <dbReference type="ARBA" id="ARBA00004613"/>
    </source>
</evidence>
<dbReference type="InterPro" id="IPR003609">
    <property type="entry name" value="Pan_app"/>
</dbReference>
<dbReference type="PANTHER" id="PTHR31451:SF39">
    <property type="entry name" value="MANNAN ENDO-1,4-BETA-MANNOSIDASE 1"/>
    <property type="match status" value="1"/>
</dbReference>
<accession>A0A8S1JEG5</accession>
<dbReference type="Gene3D" id="3.50.4.10">
    <property type="entry name" value="Hepatocyte Growth Factor"/>
    <property type="match status" value="1"/>
</dbReference>
<dbReference type="SUPFAM" id="SSF51445">
    <property type="entry name" value="(Trans)glycosidases"/>
    <property type="match status" value="1"/>
</dbReference>
<dbReference type="AlphaFoldDB" id="A0A8S1JEG5"/>
<evidence type="ECO:0000256" key="1">
    <source>
        <dbReference type="ARBA" id="ARBA00001678"/>
    </source>
</evidence>
<gene>
    <name evidence="11" type="ORF">OSTQU699_LOCUS10018</name>
</gene>
<evidence type="ECO:0000256" key="8">
    <source>
        <dbReference type="ARBA" id="ARBA00023295"/>
    </source>
</evidence>
<dbReference type="Pfam" id="PF00024">
    <property type="entry name" value="PAN_1"/>
    <property type="match status" value="1"/>
</dbReference>
<keyword evidence="7" id="KW-0378">Hydrolase</keyword>
<dbReference type="Gene3D" id="3.20.20.80">
    <property type="entry name" value="Glycosidases"/>
    <property type="match status" value="1"/>
</dbReference>
<evidence type="ECO:0000259" key="10">
    <source>
        <dbReference type="Pfam" id="PF26410"/>
    </source>
</evidence>
<evidence type="ECO:0000256" key="6">
    <source>
        <dbReference type="ARBA" id="ARBA00022729"/>
    </source>
</evidence>
<evidence type="ECO:0000256" key="4">
    <source>
        <dbReference type="ARBA" id="ARBA00012706"/>
    </source>
</evidence>
<evidence type="ECO:0000313" key="11">
    <source>
        <dbReference type="EMBL" id="CAD7704663.1"/>
    </source>
</evidence>
<organism evidence="11 12">
    <name type="scientific">Ostreobium quekettii</name>
    <dbReference type="NCBI Taxonomy" id="121088"/>
    <lineage>
        <taxon>Eukaryota</taxon>
        <taxon>Viridiplantae</taxon>
        <taxon>Chlorophyta</taxon>
        <taxon>core chlorophytes</taxon>
        <taxon>Ulvophyceae</taxon>
        <taxon>TCBD clade</taxon>
        <taxon>Bryopsidales</taxon>
        <taxon>Ostreobineae</taxon>
        <taxon>Ostreobiaceae</taxon>
        <taxon>Ostreobium</taxon>
    </lineage>
</organism>
<dbReference type="EC" id="3.2.1.78" evidence="4"/>
<reference evidence="11" key="1">
    <citation type="submission" date="2020-12" db="EMBL/GenBank/DDBJ databases">
        <authorList>
            <person name="Iha C."/>
        </authorList>
    </citation>
    <scope>NUCLEOTIDE SEQUENCE</scope>
</reference>
<dbReference type="GO" id="GO:0016985">
    <property type="term" value="F:mannan endo-1,4-beta-mannosidase activity"/>
    <property type="evidence" value="ECO:0007669"/>
    <property type="project" value="UniProtKB-EC"/>
</dbReference>
<comment type="catalytic activity">
    <reaction evidence="1">
        <text>Random hydrolysis of (1-&gt;4)-beta-D-mannosidic linkages in mannans, galactomannans and glucomannans.</text>
        <dbReference type="EC" id="3.2.1.78"/>
    </reaction>
</comment>
<dbReference type="Proteomes" id="UP000708148">
    <property type="component" value="Unassembled WGS sequence"/>
</dbReference>
<keyword evidence="12" id="KW-1185">Reference proteome</keyword>
<feature type="domain" description="Apple" evidence="9">
    <location>
        <begin position="477"/>
        <end position="525"/>
    </location>
</feature>
<sequence length="607" mass="67197">MPMGCGRGDLRRFDLGRSWSAALVVAVAMSCAAGAMGARGNGFVRVMGTRFVDKDCEEFKYSGFNSWELMEAAAGIETSLPEDMSHFEGQTLVQWVFEMAAEQQLLVGRFFAHGHAFGGLPLQTEPGIYNEVALRGLDEVVAESRNKGVKMILTLTDNWQSIDGKKAYADWAGLKPDAFYTDETIKQWFRDHITFMVNRVNSVTGVRYGDDDCIFAWNLINEARCDCDVHAPDEACEPQCTDDIQAWYEEMSNFLKLQDPVHLVSTGQEGFYALNSGRQSVNPDFFMNNPPDEWWASKSGQDFVRNHNITAVDYASIHNWPDNWAAQTIEFQDQWVREHIADSIALGKPLVVEEFGKAVDADDEELRRSVRDPFFVNMYELFLSEVNNGSPLSGVGFWEFDANNNGDPGKYGVQTTHGTWTDIVLPSSQVLGNMLATLPLVENCLPGEIRAVDALVMDPPSDSYYISAGPNILDAVEGKEISSTSGISTARECAELCDSNRKCAAFAYNPQQEGGVCSIKKRLKKKESSGGSRWNVDGWQTFHRKLGGRVCSTDGCQFCTEEDVCLKCNSGSLLFRSAGGILACQPCDTAPEAVRAKREECLVPNIA</sequence>
<dbReference type="Pfam" id="PF26410">
    <property type="entry name" value="GH5_mannosidase"/>
    <property type="match status" value="1"/>
</dbReference>
<comment type="similarity">
    <text evidence="3">Belongs to the glycosyl hydrolase 5 (cellulase A) family.</text>
</comment>
<dbReference type="PANTHER" id="PTHR31451">
    <property type="match status" value="1"/>
</dbReference>
<keyword evidence="6" id="KW-0732">Signal</keyword>
<evidence type="ECO:0000256" key="5">
    <source>
        <dbReference type="ARBA" id="ARBA00022525"/>
    </source>
</evidence>
<dbReference type="GO" id="GO:0005576">
    <property type="term" value="C:extracellular region"/>
    <property type="evidence" value="ECO:0007669"/>
    <property type="project" value="UniProtKB-SubCell"/>
</dbReference>
<evidence type="ECO:0000259" key="9">
    <source>
        <dbReference type="Pfam" id="PF00024"/>
    </source>
</evidence>
<evidence type="ECO:0000256" key="7">
    <source>
        <dbReference type="ARBA" id="ARBA00022801"/>
    </source>
</evidence>
<dbReference type="InterPro" id="IPR001547">
    <property type="entry name" value="Glyco_hydro_5"/>
</dbReference>
<evidence type="ECO:0000256" key="3">
    <source>
        <dbReference type="ARBA" id="ARBA00005641"/>
    </source>
</evidence>
<dbReference type="EMBL" id="CAJHUC010002941">
    <property type="protein sequence ID" value="CAD7704663.1"/>
    <property type="molecule type" value="Genomic_DNA"/>
</dbReference>
<comment type="subcellular location">
    <subcellularLocation>
        <location evidence="2">Secreted</location>
    </subcellularLocation>
</comment>
<name>A0A8S1JEG5_9CHLO</name>
<keyword evidence="8" id="KW-0326">Glycosidase</keyword>
<keyword evidence="5" id="KW-0964">Secreted</keyword>
<dbReference type="InterPro" id="IPR017853">
    <property type="entry name" value="GH"/>
</dbReference>
<dbReference type="GO" id="GO:0000272">
    <property type="term" value="P:polysaccharide catabolic process"/>
    <property type="evidence" value="ECO:0007669"/>
    <property type="project" value="InterPro"/>
</dbReference>
<comment type="caution">
    <text evidence="11">The sequence shown here is derived from an EMBL/GenBank/DDBJ whole genome shotgun (WGS) entry which is preliminary data.</text>
</comment>
<proteinExistence type="inferred from homology"/>
<dbReference type="OrthoDB" id="406631at2759"/>
<dbReference type="InterPro" id="IPR045053">
    <property type="entry name" value="MAN-like"/>
</dbReference>